<sequence>MATTTIDYKAINTQIASVRTYSKKCTFSVGSVILNSNIQESTMFISNQRFMDLSMKLKTSLVSSISLIDGGIIGFSKLKYTALFDKTISGILKIQADKYSVECTDEGILFSLKRGIKAVYIDLSFDDNNVLYSLFIKSASEINNFTDTMDNAIISINNYLGTNNELS</sequence>
<organism evidence="1 2">
    <name type="scientific">Chryseobacterium shigense</name>
    <dbReference type="NCBI Taxonomy" id="297244"/>
    <lineage>
        <taxon>Bacteria</taxon>
        <taxon>Pseudomonadati</taxon>
        <taxon>Bacteroidota</taxon>
        <taxon>Flavobacteriia</taxon>
        <taxon>Flavobacteriales</taxon>
        <taxon>Weeksellaceae</taxon>
        <taxon>Chryseobacterium group</taxon>
        <taxon>Chryseobacterium</taxon>
    </lineage>
</organism>
<evidence type="ECO:0000313" key="2">
    <source>
        <dbReference type="Proteomes" id="UP000186373"/>
    </source>
</evidence>
<dbReference type="RefSeq" id="WP_076507767.1">
    <property type="nucleotide sequence ID" value="NZ_FTNY01000003.1"/>
</dbReference>
<keyword evidence="2" id="KW-1185">Reference proteome</keyword>
<protein>
    <submittedName>
        <fullName evidence="1">Uncharacterized protein</fullName>
    </submittedName>
</protein>
<name>A0A1N7IGI8_9FLAO</name>
<dbReference type="EMBL" id="FTNY01000003">
    <property type="protein sequence ID" value="SIS36209.1"/>
    <property type="molecule type" value="Genomic_DNA"/>
</dbReference>
<reference evidence="2" key="1">
    <citation type="submission" date="2017-01" db="EMBL/GenBank/DDBJ databases">
        <authorList>
            <person name="Varghese N."/>
            <person name="Submissions S."/>
        </authorList>
    </citation>
    <scope>NUCLEOTIDE SEQUENCE [LARGE SCALE GENOMIC DNA]</scope>
    <source>
        <strain evidence="2">DSM 17126</strain>
    </source>
</reference>
<accession>A0A1N7IGI8</accession>
<gene>
    <name evidence="1" type="ORF">SAMN05421639_103726</name>
</gene>
<evidence type="ECO:0000313" key="1">
    <source>
        <dbReference type="EMBL" id="SIS36209.1"/>
    </source>
</evidence>
<dbReference type="AlphaFoldDB" id="A0A1N7IGI8"/>
<dbReference type="Proteomes" id="UP000186373">
    <property type="component" value="Unassembled WGS sequence"/>
</dbReference>
<proteinExistence type="predicted"/>